<feature type="domain" description="NAD-dependent epimerase/dehydratase" evidence="2">
    <location>
        <begin position="12"/>
        <end position="239"/>
    </location>
</feature>
<name>A0A1F6E1S8_9BACT</name>
<organism evidence="3 4">
    <name type="scientific">Candidatus Kaiserbacteria bacterium RIFCSPHIGHO2_02_FULL_59_21</name>
    <dbReference type="NCBI Taxonomy" id="1798500"/>
    <lineage>
        <taxon>Bacteria</taxon>
        <taxon>Candidatus Kaiseribacteriota</taxon>
    </lineage>
</organism>
<proteinExistence type="inferred from homology"/>
<protein>
    <recommendedName>
        <fullName evidence="2">NAD-dependent epimerase/dehydratase domain-containing protein</fullName>
    </recommendedName>
</protein>
<comment type="caution">
    <text evidence="3">The sequence shown here is derived from an EMBL/GenBank/DDBJ whole genome shotgun (WGS) entry which is preliminary data.</text>
</comment>
<dbReference type="Proteomes" id="UP000178572">
    <property type="component" value="Unassembled WGS sequence"/>
</dbReference>
<dbReference type="SUPFAM" id="SSF51735">
    <property type="entry name" value="NAD(P)-binding Rossmann-fold domains"/>
    <property type="match status" value="1"/>
</dbReference>
<evidence type="ECO:0000259" key="2">
    <source>
        <dbReference type="Pfam" id="PF01370"/>
    </source>
</evidence>
<evidence type="ECO:0000313" key="4">
    <source>
        <dbReference type="Proteomes" id="UP000178572"/>
    </source>
</evidence>
<accession>A0A1F6E1S8</accession>
<dbReference type="InterPro" id="IPR036291">
    <property type="entry name" value="NAD(P)-bd_dom_sf"/>
</dbReference>
<dbReference type="Pfam" id="PF01370">
    <property type="entry name" value="Epimerase"/>
    <property type="match status" value="1"/>
</dbReference>
<evidence type="ECO:0000313" key="3">
    <source>
        <dbReference type="EMBL" id="OGG67654.1"/>
    </source>
</evidence>
<dbReference type="PANTHER" id="PTHR43000">
    <property type="entry name" value="DTDP-D-GLUCOSE 4,6-DEHYDRATASE-RELATED"/>
    <property type="match status" value="1"/>
</dbReference>
<dbReference type="AlphaFoldDB" id="A0A1F6E1S8"/>
<evidence type="ECO:0000256" key="1">
    <source>
        <dbReference type="ARBA" id="ARBA00007637"/>
    </source>
</evidence>
<dbReference type="STRING" id="1798500.A3C21_02490"/>
<dbReference type="EMBL" id="MFLN01000001">
    <property type="protein sequence ID" value="OGG67654.1"/>
    <property type="molecule type" value="Genomic_DNA"/>
</dbReference>
<dbReference type="InterPro" id="IPR001509">
    <property type="entry name" value="Epimerase_deHydtase"/>
</dbReference>
<reference evidence="3 4" key="1">
    <citation type="journal article" date="2016" name="Nat. Commun.">
        <title>Thousands of microbial genomes shed light on interconnected biogeochemical processes in an aquifer system.</title>
        <authorList>
            <person name="Anantharaman K."/>
            <person name="Brown C.T."/>
            <person name="Hug L.A."/>
            <person name="Sharon I."/>
            <person name="Castelle C.J."/>
            <person name="Probst A.J."/>
            <person name="Thomas B.C."/>
            <person name="Singh A."/>
            <person name="Wilkins M.J."/>
            <person name="Karaoz U."/>
            <person name="Brodie E.L."/>
            <person name="Williams K.H."/>
            <person name="Hubbard S.S."/>
            <person name="Banfield J.F."/>
        </authorList>
    </citation>
    <scope>NUCLEOTIDE SEQUENCE [LARGE SCALE GENOMIC DNA]</scope>
</reference>
<gene>
    <name evidence="3" type="ORF">A3C21_02490</name>
</gene>
<comment type="similarity">
    <text evidence="1">Belongs to the NAD(P)-dependent epimerase/dehydratase family.</text>
</comment>
<dbReference type="Gene3D" id="3.40.50.720">
    <property type="entry name" value="NAD(P)-binding Rossmann-like Domain"/>
    <property type="match status" value="1"/>
</dbReference>
<sequence length="322" mass="35392">MKNALPLRDVRVFVTGAGGFIGSHLVRALLAEGAEIFATSRKEAPWRLRGVSRRIAFRPISVTSEHALASALKSFEPAVVFHLAALVPARALASARSAEVIEGGTRSLARSLARIGSSARLVTLGSADEYGKARSPRETSRARALTPYGISKRRATEYLRRTAGAPFSAVVLRPPIVYGPAQDFGMFVPSCIRACLRREPFAVRGEKIARDFLYVSDLVDAMLLAAVCDSPRFTVVNVGSGRATPLSVAARIIAKRLRAETLIRLEPEARSAYEPETRRLIIDKARRELSWFPKVALAEGLFATIRWYEEHRELFSRLGAHN</sequence>